<keyword evidence="7 9" id="KW-0647">Proteasome</keyword>
<dbReference type="InterPro" id="IPR001353">
    <property type="entry name" value="Proteasome_sua/b"/>
</dbReference>
<organism evidence="10">
    <name type="scientific">uncultured marine thaumarchaeote AD1000_70_G10</name>
    <dbReference type="NCBI Taxonomy" id="1455934"/>
    <lineage>
        <taxon>Archaea</taxon>
        <taxon>Nitrososphaerota</taxon>
        <taxon>environmental samples</taxon>
    </lineage>
</organism>
<evidence type="ECO:0000256" key="1">
    <source>
        <dbReference type="ARBA" id="ARBA00001198"/>
    </source>
</evidence>
<dbReference type="PROSITE" id="PS00854">
    <property type="entry name" value="PROTEASOME_BETA_1"/>
    <property type="match status" value="1"/>
</dbReference>
<evidence type="ECO:0000256" key="5">
    <source>
        <dbReference type="ARBA" id="ARBA00022801"/>
    </source>
</evidence>
<dbReference type="Gene3D" id="3.60.20.10">
    <property type="entry name" value="Glutamine Phosphoribosylpyrophosphate, subunit 1, domain 1"/>
    <property type="match status" value="1"/>
</dbReference>
<keyword evidence="2 9" id="KW-0963">Cytoplasm</keyword>
<dbReference type="Pfam" id="PF00227">
    <property type="entry name" value="Proteasome"/>
    <property type="match status" value="1"/>
</dbReference>
<name>A0A075FVY8_9ARCH</name>
<evidence type="ECO:0000256" key="8">
    <source>
        <dbReference type="ARBA" id="ARBA00023145"/>
    </source>
</evidence>
<dbReference type="GO" id="GO:0010498">
    <property type="term" value="P:proteasomal protein catabolic process"/>
    <property type="evidence" value="ECO:0007669"/>
    <property type="project" value="UniProtKB-UniRule"/>
</dbReference>
<dbReference type="InterPro" id="IPR016050">
    <property type="entry name" value="Proteasome_bsu_CS"/>
</dbReference>
<keyword evidence="3 9" id="KW-0645">Protease</keyword>
<comment type="function">
    <text evidence="9">Component of the proteasome core, a large protease complex with broad specificity involved in protein degradation.</text>
</comment>
<dbReference type="InterPro" id="IPR019983">
    <property type="entry name" value="Pept_T1A_Psome_bsu_arc"/>
</dbReference>
<evidence type="ECO:0000256" key="2">
    <source>
        <dbReference type="ARBA" id="ARBA00022490"/>
    </source>
</evidence>
<evidence type="ECO:0000256" key="4">
    <source>
        <dbReference type="ARBA" id="ARBA00022698"/>
    </source>
</evidence>
<dbReference type="EMBL" id="KF900463">
    <property type="protein sequence ID" value="AIE95865.1"/>
    <property type="molecule type" value="Genomic_DNA"/>
</dbReference>
<evidence type="ECO:0000256" key="3">
    <source>
        <dbReference type="ARBA" id="ARBA00022670"/>
    </source>
</evidence>
<protein>
    <recommendedName>
        <fullName evidence="9">Proteasome subunit beta</fullName>
        <ecNumber evidence="9">3.4.25.1</ecNumber>
    </recommendedName>
    <alternativeName>
        <fullName evidence="9">20S proteasome beta subunit</fullName>
    </alternativeName>
    <alternativeName>
        <fullName evidence="9">Proteasome core protein PsmB</fullName>
    </alternativeName>
</protein>
<dbReference type="EC" id="3.4.25.1" evidence="9"/>
<dbReference type="GO" id="GO:0019774">
    <property type="term" value="C:proteasome core complex, beta-subunit complex"/>
    <property type="evidence" value="ECO:0007669"/>
    <property type="project" value="UniProtKB-UniRule"/>
</dbReference>
<dbReference type="InterPro" id="IPR029055">
    <property type="entry name" value="Ntn_hydrolases_N"/>
</dbReference>
<keyword evidence="4 9" id="KW-0888">Threonine protease</keyword>
<evidence type="ECO:0000313" key="10">
    <source>
        <dbReference type="EMBL" id="AIE95865.1"/>
    </source>
</evidence>
<keyword evidence="6 9" id="KW-0068">Autocatalytic cleavage</keyword>
<dbReference type="GO" id="GO:0005737">
    <property type="term" value="C:cytoplasm"/>
    <property type="evidence" value="ECO:0007669"/>
    <property type="project" value="UniProtKB-SubCell"/>
</dbReference>
<gene>
    <name evidence="10" type="primary">prcB</name>
    <name evidence="9 10" type="synonym">psmB</name>
</gene>
<feature type="chain" id="PRO_5023279702" description="Proteasome subunit beta" evidence="9">
    <location>
        <begin position="10"/>
        <end position="200"/>
    </location>
</feature>
<dbReference type="PROSITE" id="PS51476">
    <property type="entry name" value="PROTEASOME_BETA_2"/>
    <property type="match status" value="1"/>
</dbReference>
<accession>A0A075FVY8</accession>
<feature type="propeptide" id="PRO_5005001703" description="Removed in mature form; by autocatalysis" evidence="9">
    <location>
        <begin position="1"/>
        <end position="9"/>
    </location>
</feature>
<dbReference type="SUPFAM" id="SSF56235">
    <property type="entry name" value="N-terminal nucleophile aminohydrolases (Ntn hydrolases)"/>
    <property type="match status" value="1"/>
</dbReference>
<evidence type="ECO:0000256" key="9">
    <source>
        <dbReference type="HAMAP-Rule" id="MF_02113"/>
    </source>
</evidence>
<dbReference type="InterPro" id="IPR000243">
    <property type="entry name" value="Pept_T1A_subB"/>
</dbReference>
<dbReference type="PANTHER" id="PTHR32194">
    <property type="entry name" value="METALLOPROTEASE TLDD"/>
    <property type="match status" value="1"/>
</dbReference>
<dbReference type="GO" id="GO:0004298">
    <property type="term" value="F:threonine-type endopeptidase activity"/>
    <property type="evidence" value="ECO:0007669"/>
    <property type="project" value="UniProtKB-UniRule"/>
</dbReference>
<dbReference type="PRINTS" id="PR00141">
    <property type="entry name" value="PROTEASOME"/>
</dbReference>
<proteinExistence type="inferred from homology"/>
<comment type="activity regulation">
    <text evidence="9">The formation of the proteasomal ATPase PAN-20S proteasome complex, via the docking of the C-termini of PAN into the intersubunit pockets in the alpha-rings, triggers opening of the gate for substrate entry. Interconversion between the open-gate and close-gate conformations leads to a dynamic regulation of the 20S proteasome proteolysis activity.</text>
</comment>
<evidence type="ECO:0000256" key="6">
    <source>
        <dbReference type="ARBA" id="ARBA00022813"/>
    </source>
</evidence>
<dbReference type="InterPro" id="IPR023333">
    <property type="entry name" value="Proteasome_suB-type"/>
</dbReference>
<keyword evidence="5 9" id="KW-0378">Hydrolase</keyword>
<comment type="caution">
    <text evidence="9">Lacks conserved residue(s) required for the propagation of feature annotation.</text>
</comment>
<dbReference type="HAMAP" id="MF_02113_A">
    <property type="entry name" value="Proteasome_B_A"/>
    <property type="match status" value="1"/>
</dbReference>
<comment type="catalytic activity">
    <reaction evidence="1 9">
        <text>Cleavage of peptide bonds with very broad specificity.</text>
        <dbReference type="EC" id="3.4.25.1"/>
    </reaction>
</comment>
<evidence type="ECO:0000256" key="7">
    <source>
        <dbReference type="ARBA" id="ARBA00022942"/>
    </source>
</evidence>
<comment type="subunit">
    <text evidence="9">The 20S proteasome core is composed of 14 alpha and 14 beta subunits that assemble into four stacked heptameric rings, resulting in a barrel-shaped structure. The two inner rings, each composed of seven catalytic beta subunits, are sandwiched by two outer rings, each composed of seven alpha subunits. The catalytic chamber with the active sites is on the inside of the barrel. Has a gated structure, the ends of the cylinder being occluded by the N-termini of the alpha-subunits. Is capped at one or both ends by the proteasome regulatory ATPase, PAN.</text>
</comment>
<reference evidence="10" key="1">
    <citation type="journal article" date="2014" name="Genome Biol. Evol.">
        <title>Pangenome evidence for extensive interdomain horizontal transfer affecting lineage core and shell genes in uncultured planktonic thaumarchaeota and euryarchaeota.</title>
        <authorList>
            <person name="Deschamps P."/>
            <person name="Zivanovic Y."/>
            <person name="Moreira D."/>
            <person name="Rodriguez-Valera F."/>
            <person name="Lopez-Garcia P."/>
        </authorList>
    </citation>
    <scope>NUCLEOTIDE SEQUENCE</scope>
</reference>
<comment type="subcellular location">
    <subcellularLocation>
        <location evidence="9">Cytoplasm</location>
    </subcellularLocation>
</comment>
<sequence>MAMPYQIPGATAVGITFDNGVVLAAEKRVSYGTHLVSRSGKKVFKLTDTVGAVAAGMISDMNILMREVTAHAKILQLETNQPVLPNSIAKLMGVIMYQQKFFPMMTQIILAGMENKKPAVYVLDPLGSVIPDEYATVGTGAELAIGVVESEYKKNLSEKEAVDLAIKSIRSAVNRDAASGDGIDILIVTENEIREQSEKT</sequence>
<dbReference type="PANTHER" id="PTHR32194:SF0">
    <property type="entry name" value="ATP-DEPENDENT PROTEASE SUBUNIT HSLV"/>
    <property type="match status" value="1"/>
</dbReference>
<dbReference type="AlphaFoldDB" id="A0A075FVY8"/>
<comment type="similarity">
    <text evidence="9">Belongs to the peptidase T1B family.</text>
</comment>
<keyword evidence="8 9" id="KW-0865">Zymogen</keyword>